<keyword evidence="1" id="KW-0472">Membrane</keyword>
<comment type="caution">
    <text evidence="2">The sequence shown here is derived from an EMBL/GenBank/DDBJ whole genome shotgun (WGS) entry which is preliminary data.</text>
</comment>
<organism evidence="2 3">
    <name type="scientific">Rapidithrix thailandica</name>
    <dbReference type="NCBI Taxonomy" id="413964"/>
    <lineage>
        <taxon>Bacteria</taxon>
        <taxon>Pseudomonadati</taxon>
        <taxon>Bacteroidota</taxon>
        <taxon>Cytophagia</taxon>
        <taxon>Cytophagales</taxon>
        <taxon>Flammeovirgaceae</taxon>
        <taxon>Rapidithrix</taxon>
    </lineage>
</organism>
<sequence>MVKPSRILIILLYVGVMAGIIMLVSPGVLDVSPEYSLKVFTWSDAFENQKKADIDAILALEKSLDSLDAEQAEDSVASLDKKPEFKPVEVQPVKVPIEYPGGNSQALDNFYASLNTLASKKNLIRIVHYGDSQLEGDRITEFIRNRFQATFGGCGVGITPILEIKNARSTIYQEASDNWNKKLCYGVNRGSTKHSNYGLLGSYFQFPSSAWVKFSRSKYSYERNNTFDNIKLLYKNTEDTLVVNYEFNNASFGGTDSLTTQNAFMVHKIPFRGSFKNLKMNFKTNKDSELYGLAFDCNSGVAVDNVALRGSSGTEFTNINRDYLKTQFSKLNVKLIIIQFGVNVIPNVLTDYTYYENSMYRQLKYLKSLRPDLNILVVGVSDMARKRGPKYESYPNIRLVREAQRNAAFRANCAYWDLFTAMGGQNSMISWVHAKAPLANKDYTHFTRRGAKLVGEMVYNALMADYAQFQKRMAMN</sequence>
<dbReference type="Gene3D" id="3.40.50.1110">
    <property type="entry name" value="SGNH hydrolase"/>
    <property type="match status" value="1"/>
</dbReference>
<dbReference type="Gene3D" id="2.60.120.1360">
    <property type="match status" value="1"/>
</dbReference>
<dbReference type="AlphaFoldDB" id="A0AAW9S2B4"/>
<keyword evidence="3" id="KW-1185">Reference proteome</keyword>
<evidence type="ECO:0000313" key="3">
    <source>
        <dbReference type="Proteomes" id="UP001403385"/>
    </source>
</evidence>
<evidence type="ECO:0000256" key="1">
    <source>
        <dbReference type="SAM" id="Phobius"/>
    </source>
</evidence>
<dbReference type="RefSeq" id="WP_346819309.1">
    <property type="nucleotide sequence ID" value="NZ_JBDKWZ010000001.1"/>
</dbReference>
<protein>
    <recommendedName>
        <fullName evidence="4">SGNH hydrolase-type esterase domain-containing protein</fullName>
    </recommendedName>
</protein>
<gene>
    <name evidence="2" type="ORF">AAG747_01300</name>
</gene>
<proteinExistence type="predicted"/>
<name>A0AAW9S2B4_9BACT</name>
<dbReference type="SUPFAM" id="SSF52266">
    <property type="entry name" value="SGNH hydrolase"/>
    <property type="match status" value="1"/>
</dbReference>
<dbReference type="Proteomes" id="UP001403385">
    <property type="component" value="Unassembled WGS sequence"/>
</dbReference>
<accession>A0AAW9S2B4</accession>
<keyword evidence="1" id="KW-1133">Transmembrane helix</keyword>
<dbReference type="InterPro" id="IPR036514">
    <property type="entry name" value="SGNH_hydro_sf"/>
</dbReference>
<dbReference type="GO" id="GO:0016788">
    <property type="term" value="F:hydrolase activity, acting on ester bonds"/>
    <property type="evidence" value="ECO:0007669"/>
    <property type="project" value="UniProtKB-ARBA"/>
</dbReference>
<feature type="transmembrane region" description="Helical" evidence="1">
    <location>
        <begin position="7"/>
        <end position="29"/>
    </location>
</feature>
<keyword evidence="1" id="KW-0812">Transmembrane</keyword>
<evidence type="ECO:0000313" key="2">
    <source>
        <dbReference type="EMBL" id="MEN7546523.1"/>
    </source>
</evidence>
<reference evidence="2 3" key="1">
    <citation type="submission" date="2024-04" db="EMBL/GenBank/DDBJ databases">
        <title>Novel genus in family Flammeovirgaceae.</title>
        <authorList>
            <person name="Nguyen T.H."/>
            <person name="Vuong T.Q."/>
            <person name="Le H."/>
            <person name="Kim S.-G."/>
        </authorList>
    </citation>
    <scope>NUCLEOTIDE SEQUENCE [LARGE SCALE GENOMIC DNA]</scope>
    <source>
        <strain evidence="2 3">JCM 23209</strain>
    </source>
</reference>
<dbReference type="EMBL" id="JBDKWZ010000001">
    <property type="protein sequence ID" value="MEN7546523.1"/>
    <property type="molecule type" value="Genomic_DNA"/>
</dbReference>
<evidence type="ECO:0008006" key="4">
    <source>
        <dbReference type="Google" id="ProtNLM"/>
    </source>
</evidence>